<name>A0A7C8MFD2_9PLEO</name>
<feature type="region of interest" description="Disordered" evidence="1">
    <location>
        <begin position="214"/>
        <end position="240"/>
    </location>
</feature>
<feature type="compositionally biased region" description="Polar residues" evidence="1">
    <location>
        <begin position="214"/>
        <end position="232"/>
    </location>
</feature>
<dbReference type="AlphaFoldDB" id="A0A7C8MFD2"/>
<keyword evidence="3" id="KW-1185">Reference proteome</keyword>
<accession>A0A7C8MFD2</accession>
<protein>
    <submittedName>
        <fullName evidence="2">Uncharacterized protein</fullName>
    </submittedName>
</protein>
<feature type="region of interest" description="Disordered" evidence="1">
    <location>
        <begin position="259"/>
        <end position="278"/>
    </location>
</feature>
<proteinExistence type="predicted"/>
<organism evidence="2 3">
    <name type="scientific">Massariosphaeria phaeospora</name>
    <dbReference type="NCBI Taxonomy" id="100035"/>
    <lineage>
        <taxon>Eukaryota</taxon>
        <taxon>Fungi</taxon>
        <taxon>Dikarya</taxon>
        <taxon>Ascomycota</taxon>
        <taxon>Pezizomycotina</taxon>
        <taxon>Dothideomycetes</taxon>
        <taxon>Pleosporomycetidae</taxon>
        <taxon>Pleosporales</taxon>
        <taxon>Pleosporales incertae sedis</taxon>
        <taxon>Massariosphaeria</taxon>
    </lineage>
</organism>
<comment type="caution">
    <text evidence="2">The sequence shown here is derived from an EMBL/GenBank/DDBJ whole genome shotgun (WGS) entry which is preliminary data.</text>
</comment>
<reference evidence="2 3" key="1">
    <citation type="submission" date="2020-01" db="EMBL/GenBank/DDBJ databases">
        <authorList>
            <consortium name="DOE Joint Genome Institute"/>
            <person name="Haridas S."/>
            <person name="Albert R."/>
            <person name="Binder M."/>
            <person name="Bloem J."/>
            <person name="Labutti K."/>
            <person name="Salamov A."/>
            <person name="Andreopoulos B."/>
            <person name="Baker S.E."/>
            <person name="Barry K."/>
            <person name="Bills G."/>
            <person name="Bluhm B.H."/>
            <person name="Cannon C."/>
            <person name="Castanera R."/>
            <person name="Culley D.E."/>
            <person name="Daum C."/>
            <person name="Ezra D."/>
            <person name="Gonzalez J.B."/>
            <person name="Henrissat B."/>
            <person name="Kuo A."/>
            <person name="Liang C."/>
            <person name="Lipzen A."/>
            <person name="Lutzoni F."/>
            <person name="Magnuson J."/>
            <person name="Mondo S."/>
            <person name="Nolan M."/>
            <person name="Ohm R."/>
            <person name="Pangilinan J."/>
            <person name="Park H.-J.H."/>
            <person name="Ramirez L."/>
            <person name="Alfaro M."/>
            <person name="Sun H."/>
            <person name="Tritt A."/>
            <person name="Yoshinaga Y."/>
            <person name="Zwiers L.-H.L."/>
            <person name="Turgeon B.G."/>
            <person name="Goodwin S.B."/>
            <person name="Spatafora J.W."/>
            <person name="Crous P.W."/>
            <person name="Grigoriev I.V."/>
        </authorList>
    </citation>
    <scope>NUCLEOTIDE SEQUENCE [LARGE SCALE GENOMIC DNA]</scope>
    <source>
        <strain evidence="2 3">CBS 611.86</strain>
    </source>
</reference>
<gene>
    <name evidence="2" type="ORF">BDV95DRAFT_492517</name>
</gene>
<dbReference type="EMBL" id="JAADJZ010000010">
    <property type="protein sequence ID" value="KAF2871962.1"/>
    <property type="molecule type" value="Genomic_DNA"/>
</dbReference>
<evidence type="ECO:0000313" key="2">
    <source>
        <dbReference type="EMBL" id="KAF2871962.1"/>
    </source>
</evidence>
<evidence type="ECO:0000313" key="3">
    <source>
        <dbReference type="Proteomes" id="UP000481861"/>
    </source>
</evidence>
<dbReference type="Proteomes" id="UP000481861">
    <property type="component" value="Unassembled WGS sequence"/>
</dbReference>
<sequence>MDGGEMTRKATAKHWQDIMKNRSNIRMHNLIERLGLRATWSTNRRGKAQFQSSLVRELVDNMGEILTAVPKETDDYLNFLAKEDSFENEVDTLLQKHGATIWGRMSDREHLLSAGEEGLEAEVYPRDLYFENEEDRKQIRVLLHWWLGLKGCNVILARERLERGKRKKEETRRLQAELESSGEAVVATFDTLAPATLAALAPYMSGPDLLHGSPSCTSAMVTPQESSESPTAANRDGGPAQSVVEGVWNKIASEARESRAASISSQAGAGPRPAMGHATPQSVMRQLSEDTNMLAAKFTITQTAHKDRPPNGVSVYPLDPDTIRRLRIVLYREDNSPPLEEEAMHKEEALLCRLELAWRCGVRNDRARIERNPHQFVAWERAFFIWIELKRHLADLNRADIRWRGEGTTRPEIEERIRQHKLLMGASRELIRNFSDINGGASKLSADEVLRQALIVLVGEKCAMEMEWRRVDMAGEMDWLTEALEQFRKDEQQQGEALYYVSGLGHC</sequence>
<dbReference type="OrthoDB" id="3781356at2759"/>
<evidence type="ECO:0000256" key="1">
    <source>
        <dbReference type="SAM" id="MobiDB-lite"/>
    </source>
</evidence>